<feature type="chain" id="PRO_5021742641" description="Lipoprotein" evidence="1">
    <location>
        <begin position="22"/>
        <end position="121"/>
    </location>
</feature>
<evidence type="ECO:0000313" key="3">
    <source>
        <dbReference type="Proteomes" id="UP000318509"/>
    </source>
</evidence>
<dbReference type="PROSITE" id="PS51257">
    <property type="entry name" value="PROKAR_LIPOPROTEIN"/>
    <property type="match status" value="1"/>
</dbReference>
<evidence type="ECO:0000256" key="1">
    <source>
        <dbReference type="SAM" id="SignalP"/>
    </source>
</evidence>
<sequence length="121" mass="12664">MWRSAAAVLLSGLLLTGCTVALVPEHQEMPPSGIDLVIEISGSPGVTFQGSLGTGNINKSIEGQVPAEFTVRTAVAAVVSVTKEREDGELTVFVLRAGKEVARRTTTAPFGTVILVYRVGP</sequence>
<name>A0A537K103_9BACT</name>
<organism evidence="2 3">
    <name type="scientific">Candidatus Segetimicrobium genomatis</name>
    <dbReference type="NCBI Taxonomy" id="2569760"/>
    <lineage>
        <taxon>Bacteria</taxon>
        <taxon>Bacillati</taxon>
        <taxon>Candidatus Sysuimicrobiota</taxon>
        <taxon>Candidatus Sysuimicrobiia</taxon>
        <taxon>Candidatus Sysuimicrobiales</taxon>
        <taxon>Candidatus Segetimicrobiaceae</taxon>
        <taxon>Candidatus Segetimicrobium</taxon>
    </lineage>
</organism>
<dbReference type="AlphaFoldDB" id="A0A537K103"/>
<gene>
    <name evidence="2" type="ORF">E6H00_10610</name>
</gene>
<reference evidence="2 3" key="1">
    <citation type="journal article" date="2019" name="Nat. Microbiol.">
        <title>Mediterranean grassland soil C-N compound turnover is dependent on rainfall and depth, and is mediated by genomically divergent microorganisms.</title>
        <authorList>
            <person name="Diamond S."/>
            <person name="Andeer P.F."/>
            <person name="Li Z."/>
            <person name="Crits-Christoph A."/>
            <person name="Burstein D."/>
            <person name="Anantharaman K."/>
            <person name="Lane K.R."/>
            <person name="Thomas B.C."/>
            <person name="Pan C."/>
            <person name="Northen T.R."/>
            <person name="Banfield J.F."/>
        </authorList>
    </citation>
    <scope>NUCLEOTIDE SEQUENCE [LARGE SCALE GENOMIC DNA]</scope>
    <source>
        <strain evidence="2">NP_3</strain>
    </source>
</reference>
<proteinExistence type="predicted"/>
<dbReference type="Proteomes" id="UP000318509">
    <property type="component" value="Unassembled WGS sequence"/>
</dbReference>
<evidence type="ECO:0000313" key="2">
    <source>
        <dbReference type="EMBL" id="TMI89156.1"/>
    </source>
</evidence>
<accession>A0A537K103</accession>
<protein>
    <recommendedName>
        <fullName evidence="4">Lipoprotein</fullName>
    </recommendedName>
</protein>
<dbReference type="EMBL" id="VBAK01000129">
    <property type="protein sequence ID" value="TMI89156.1"/>
    <property type="molecule type" value="Genomic_DNA"/>
</dbReference>
<feature type="signal peptide" evidence="1">
    <location>
        <begin position="1"/>
        <end position="21"/>
    </location>
</feature>
<evidence type="ECO:0008006" key="4">
    <source>
        <dbReference type="Google" id="ProtNLM"/>
    </source>
</evidence>
<keyword evidence="1" id="KW-0732">Signal</keyword>
<comment type="caution">
    <text evidence="2">The sequence shown here is derived from an EMBL/GenBank/DDBJ whole genome shotgun (WGS) entry which is preliminary data.</text>
</comment>